<organism evidence="4 5">
    <name type="scientific">Tepidiforma thermophila (strain KCTC 52669 / CGMCC 1.13589 / G233)</name>
    <dbReference type="NCBI Taxonomy" id="2761530"/>
    <lineage>
        <taxon>Bacteria</taxon>
        <taxon>Bacillati</taxon>
        <taxon>Chloroflexota</taxon>
        <taxon>Tepidiformia</taxon>
        <taxon>Tepidiformales</taxon>
        <taxon>Tepidiformaceae</taxon>
        <taxon>Tepidiforma</taxon>
    </lineage>
</organism>
<comment type="caution">
    <text evidence="4">The sequence shown here is derived from an EMBL/GenBank/DDBJ whole genome shotgun (WGS) entry which is preliminary data.</text>
</comment>
<dbReference type="PROSITE" id="PS51186">
    <property type="entry name" value="GNAT"/>
    <property type="match status" value="1"/>
</dbReference>
<sequence>MTRATEIRRATSADAEGIAAILRGMGSENVGLEGPFDAARVEAWLRRLGDDGALFVAYDGSIPVAFGALDFDTADPGTGLLGVWVLPDHRRRGIATDLAEAILEFARQRGYRRIRGRLPEGNEPALSFLSSIGAMVPLRNPNMRFELPL</sequence>
<keyword evidence="1 4" id="KW-0808">Transferase</keyword>
<evidence type="ECO:0000256" key="1">
    <source>
        <dbReference type="ARBA" id="ARBA00022679"/>
    </source>
</evidence>
<dbReference type="Gene3D" id="3.40.630.30">
    <property type="match status" value="1"/>
</dbReference>
<evidence type="ECO:0000313" key="5">
    <source>
        <dbReference type="Proteomes" id="UP000223071"/>
    </source>
</evidence>
<name>A0A2A9HEE7_TEPT2</name>
<evidence type="ECO:0000259" key="3">
    <source>
        <dbReference type="PROSITE" id="PS51186"/>
    </source>
</evidence>
<reference evidence="4 5" key="1">
    <citation type="submission" date="2017-09" db="EMBL/GenBank/DDBJ databases">
        <title>Sequencing the genomes of two abundant thermophiles in Great Basin hot springs: Thermocrinis jamiesonii and novel Chloroflexi Thermoflexus hugenholtzii.</title>
        <authorList>
            <person name="Hedlund B."/>
        </authorList>
    </citation>
    <scope>NUCLEOTIDE SEQUENCE [LARGE SCALE GENOMIC DNA]</scope>
    <source>
        <strain evidence="4 5">G233</strain>
    </source>
</reference>
<evidence type="ECO:0000313" key="4">
    <source>
        <dbReference type="EMBL" id="PFG74374.1"/>
    </source>
</evidence>
<dbReference type="CDD" id="cd04301">
    <property type="entry name" value="NAT_SF"/>
    <property type="match status" value="1"/>
</dbReference>
<keyword evidence="5" id="KW-1185">Reference proteome</keyword>
<protein>
    <submittedName>
        <fullName evidence="4">L-amino acid N-acyltransferase YncA</fullName>
    </submittedName>
</protein>
<dbReference type="GO" id="GO:0016747">
    <property type="term" value="F:acyltransferase activity, transferring groups other than amino-acyl groups"/>
    <property type="evidence" value="ECO:0007669"/>
    <property type="project" value="InterPro"/>
</dbReference>
<dbReference type="Proteomes" id="UP000223071">
    <property type="component" value="Unassembled WGS sequence"/>
</dbReference>
<feature type="domain" description="N-acetyltransferase" evidence="3">
    <location>
        <begin position="5"/>
        <end position="149"/>
    </location>
</feature>
<dbReference type="PANTHER" id="PTHR43877">
    <property type="entry name" value="AMINOALKYLPHOSPHONATE N-ACETYLTRANSFERASE-RELATED-RELATED"/>
    <property type="match status" value="1"/>
</dbReference>
<keyword evidence="2 4" id="KW-0012">Acyltransferase</keyword>
<dbReference type="InterPro" id="IPR050832">
    <property type="entry name" value="Bact_Acetyltransf"/>
</dbReference>
<dbReference type="Pfam" id="PF00583">
    <property type="entry name" value="Acetyltransf_1"/>
    <property type="match status" value="1"/>
</dbReference>
<dbReference type="InterPro" id="IPR016181">
    <property type="entry name" value="Acyl_CoA_acyltransferase"/>
</dbReference>
<dbReference type="EMBL" id="PDJQ01000001">
    <property type="protein sequence ID" value="PFG74374.1"/>
    <property type="molecule type" value="Genomic_DNA"/>
</dbReference>
<dbReference type="RefSeq" id="WP_098503765.1">
    <property type="nucleotide sequence ID" value="NZ_PDJQ01000001.1"/>
</dbReference>
<proteinExistence type="predicted"/>
<evidence type="ECO:0000256" key="2">
    <source>
        <dbReference type="ARBA" id="ARBA00023315"/>
    </source>
</evidence>
<accession>A0A2A9HEE7</accession>
<gene>
    <name evidence="4" type="ORF">A9A59_1596</name>
</gene>
<dbReference type="AlphaFoldDB" id="A0A2A9HEE7"/>
<dbReference type="InterPro" id="IPR000182">
    <property type="entry name" value="GNAT_dom"/>
</dbReference>
<dbReference type="SUPFAM" id="SSF55729">
    <property type="entry name" value="Acyl-CoA N-acyltransferases (Nat)"/>
    <property type="match status" value="1"/>
</dbReference>